<dbReference type="PIRSF" id="PIRSF016521">
    <property type="entry name" value="Acyl-CoA_hydro"/>
    <property type="match status" value="1"/>
</dbReference>
<dbReference type="PANTHER" id="PTHR10824:SF4">
    <property type="entry name" value="ACYL-COENZYME A THIOESTERASE 1-LIKE"/>
    <property type="match status" value="1"/>
</dbReference>
<dbReference type="HOGENOM" id="CLU_029849_2_0_9"/>
<sequence>MLIEDEVKDTKEIQINFTNSDTEQIIVENPIVGKLFKPKEKNNLPAIIIVGGSTGGLFWTEQMAALLSTKGYATLALNYFDVQNHNLPSELIEIQIEYFKKALDWLKAKPGVDKNNISMIGISKGSELSLLFGSYFPKSLTSIITYVPSSHVFEGISMREHQVKSSWTYKNHPIDFIQYPIDSKFSKDMNPIDIRKIHDTALNTATSKQLESARIPIENIKCPILMISGEKDSTWPSSKMCKDMMQTLKEQNNHYQSKHLDFNNMGHAFFLPNLPPMIDHPSISAYNAANANKNAWEATLNFLAEHFN</sequence>
<feature type="active site" description="Charge relay system" evidence="1">
    <location>
        <position position="232"/>
    </location>
</feature>
<dbReference type="GO" id="GO:0006631">
    <property type="term" value="P:fatty acid metabolic process"/>
    <property type="evidence" value="ECO:0007669"/>
    <property type="project" value="TreeGrafter"/>
</dbReference>
<accession>A6TUZ7</accession>
<dbReference type="GO" id="GO:0006637">
    <property type="term" value="P:acyl-CoA metabolic process"/>
    <property type="evidence" value="ECO:0007669"/>
    <property type="project" value="InterPro"/>
</dbReference>
<dbReference type="KEGG" id="amt:Amet_3920"/>
<evidence type="ECO:0000313" key="4">
    <source>
        <dbReference type="Proteomes" id="UP000001572"/>
    </source>
</evidence>
<dbReference type="Pfam" id="PF08840">
    <property type="entry name" value="BAAT_C"/>
    <property type="match status" value="1"/>
</dbReference>
<dbReference type="STRING" id="293826.Amet_3920"/>
<evidence type="ECO:0000256" key="1">
    <source>
        <dbReference type="PIRSR" id="PIRSR016521-1"/>
    </source>
</evidence>
<keyword evidence="3" id="KW-0378">Hydrolase</keyword>
<evidence type="ECO:0000259" key="2">
    <source>
        <dbReference type="Pfam" id="PF08840"/>
    </source>
</evidence>
<reference evidence="4" key="1">
    <citation type="journal article" date="2016" name="Genome Announc.">
        <title>Complete genome sequence of Alkaliphilus metalliredigens strain QYMF, an alkaliphilic and metal-reducing bacterium isolated from borax-contaminated leachate ponds.</title>
        <authorList>
            <person name="Hwang C."/>
            <person name="Copeland A."/>
            <person name="Lucas S."/>
            <person name="Lapidus A."/>
            <person name="Barry K."/>
            <person name="Detter J.C."/>
            <person name="Glavina Del Rio T."/>
            <person name="Hammon N."/>
            <person name="Israni S."/>
            <person name="Dalin E."/>
            <person name="Tice H."/>
            <person name="Pitluck S."/>
            <person name="Chertkov O."/>
            <person name="Brettin T."/>
            <person name="Bruce D."/>
            <person name="Han C."/>
            <person name="Schmutz J."/>
            <person name="Larimer F."/>
            <person name="Land M.L."/>
            <person name="Hauser L."/>
            <person name="Kyrpides N."/>
            <person name="Mikhailova N."/>
            <person name="Ye Q."/>
            <person name="Zhou J."/>
            <person name="Richardson P."/>
            <person name="Fields M.W."/>
        </authorList>
    </citation>
    <scope>NUCLEOTIDE SEQUENCE [LARGE SCALE GENOMIC DNA]</scope>
    <source>
        <strain evidence="4">QYMF</strain>
    </source>
</reference>
<dbReference type="OrthoDB" id="8922993at2"/>
<organism evidence="3 4">
    <name type="scientific">Alkaliphilus metalliredigens (strain QYMF)</name>
    <dbReference type="NCBI Taxonomy" id="293826"/>
    <lineage>
        <taxon>Bacteria</taxon>
        <taxon>Bacillati</taxon>
        <taxon>Bacillota</taxon>
        <taxon>Clostridia</taxon>
        <taxon>Peptostreptococcales</taxon>
        <taxon>Natronincolaceae</taxon>
        <taxon>Alkaliphilus</taxon>
    </lineage>
</organism>
<feature type="domain" description="BAAT/Acyl-CoA thioester hydrolase C-terminal" evidence="2">
    <location>
        <begin position="94"/>
        <end position="307"/>
    </location>
</feature>
<gene>
    <name evidence="3" type="ordered locus">Amet_3920</name>
</gene>
<feature type="active site" description="Charge relay system" evidence="1">
    <location>
        <position position="267"/>
    </location>
</feature>
<dbReference type="GO" id="GO:0047617">
    <property type="term" value="F:fatty acyl-CoA hydrolase activity"/>
    <property type="evidence" value="ECO:0007669"/>
    <property type="project" value="TreeGrafter"/>
</dbReference>
<dbReference type="Gene3D" id="3.40.50.1820">
    <property type="entry name" value="alpha/beta hydrolase"/>
    <property type="match status" value="1"/>
</dbReference>
<dbReference type="InterPro" id="IPR016662">
    <property type="entry name" value="Acyl-CoA_thioEstase_long-chain"/>
</dbReference>
<feature type="active site" description="Charge relay system" evidence="1">
    <location>
        <position position="123"/>
    </location>
</feature>
<dbReference type="InterPro" id="IPR014940">
    <property type="entry name" value="BAAT_C"/>
</dbReference>
<proteinExistence type="predicted"/>
<name>A6TUZ7_ALKMQ</name>
<dbReference type="RefSeq" id="WP_012064969.1">
    <property type="nucleotide sequence ID" value="NC_009633.1"/>
</dbReference>
<dbReference type="PANTHER" id="PTHR10824">
    <property type="entry name" value="ACYL-COENZYME A THIOESTERASE-RELATED"/>
    <property type="match status" value="1"/>
</dbReference>
<dbReference type="InterPro" id="IPR029058">
    <property type="entry name" value="AB_hydrolase_fold"/>
</dbReference>
<protein>
    <submittedName>
        <fullName evidence="3">BAAT/Acyl-CoA thioester hydrolase-like protein</fullName>
    </submittedName>
</protein>
<dbReference type="SUPFAM" id="SSF53474">
    <property type="entry name" value="alpha/beta-Hydrolases"/>
    <property type="match status" value="1"/>
</dbReference>
<dbReference type="eggNOG" id="COG1073">
    <property type="taxonomic scope" value="Bacteria"/>
</dbReference>
<keyword evidence="4" id="KW-1185">Reference proteome</keyword>
<dbReference type="Proteomes" id="UP000001572">
    <property type="component" value="Chromosome"/>
</dbReference>
<dbReference type="EMBL" id="CP000724">
    <property type="protein sequence ID" value="ABR50015.1"/>
    <property type="molecule type" value="Genomic_DNA"/>
</dbReference>
<dbReference type="AlphaFoldDB" id="A6TUZ7"/>
<evidence type="ECO:0000313" key="3">
    <source>
        <dbReference type="EMBL" id="ABR50015.1"/>
    </source>
</evidence>